<proteinExistence type="inferred from homology"/>
<dbReference type="InterPro" id="IPR036779">
    <property type="entry name" value="LysM_dom_sf"/>
</dbReference>
<protein>
    <submittedName>
        <fullName evidence="13">L,D-transpeptidase ErfK/SrfK</fullName>
    </submittedName>
</protein>
<dbReference type="PANTHER" id="PTHR30582">
    <property type="entry name" value="L,D-TRANSPEPTIDASE"/>
    <property type="match status" value="1"/>
</dbReference>
<comment type="pathway">
    <text evidence="1 9">Cell wall biogenesis; peptidoglycan biosynthesis.</text>
</comment>
<dbReference type="EMBL" id="QLMD01000018">
    <property type="protein sequence ID" value="RAJ93571.1"/>
    <property type="molecule type" value="Genomic_DNA"/>
</dbReference>
<dbReference type="Gene3D" id="3.10.350.10">
    <property type="entry name" value="LysM domain"/>
    <property type="match status" value="1"/>
</dbReference>
<comment type="similarity">
    <text evidence="2">Belongs to the YkuD family.</text>
</comment>
<keyword evidence="6 9" id="KW-0133">Cell shape</keyword>
<dbReference type="SMART" id="SM00257">
    <property type="entry name" value="LysM"/>
    <property type="match status" value="1"/>
</dbReference>
<sequence length="305" mass="33649">MKLKLLLTVVMLLWANCALANNHPATVFPWPQPGQQVIGDIQYTRVAAGETLLDIAERYALGFADIRDANPNLDPWIPEVGAEVVLPTQYILPAVPWQGIVVNLAEYRLYHFLPERQQIHSYPIGIGQSNSPTPQGDMHITARIPNPTWYPPASVIARWQSQGREVRRQIPAGPDNPLGPFAINLSAQGYLIHGTNQRFGIGAQASAGCIRMNNWDIEALVGNTQIGVAVRIIDQPVQIGVLEQQLYLKAQRPLGGQVDYPSAAQIHAQVLQAFEALGNAERQLDLTSVEKIYHQRLGISTQVTL</sequence>
<organism evidence="13 15">
    <name type="scientific">Aliidiomarina maris</name>
    <dbReference type="NCBI Taxonomy" id="531312"/>
    <lineage>
        <taxon>Bacteria</taxon>
        <taxon>Pseudomonadati</taxon>
        <taxon>Pseudomonadota</taxon>
        <taxon>Gammaproteobacteria</taxon>
        <taxon>Alteromonadales</taxon>
        <taxon>Idiomarinaceae</taxon>
        <taxon>Aliidiomarina</taxon>
    </lineage>
</organism>
<evidence type="ECO:0000313" key="16">
    <source>
        <dbReference type="Proteomes" id="UP000287865"/>
    </source>
</evidence>
<dbReference type="PROSITE" id="PS52029">
    <property type="entry name" value="LD_TPASE"/>
    <property type="match status" value="1"/>
</dbReference>
<reference evidence="13 15" key="2">
    <citation type="submission" date="2018-06" db="EMBL/GenBank/DDBJ databases">
        <title>Genomic Encyclopedia of Type Strains, Phase III (KMG-III): the genomes of soil and plant-associated and newly described type strains.</title>
        <authorList>
            <person name="Whitman W."/>
        </authorList>
    </citation>
    <scope>NUCLEOTIDE SEQUENCE [LARGE SCALE GENOMIC DNA]</scope>
    <source>
        <strain evidence="13 15">CGMCC 1.15366</strain>
    </source>
</reference>
<evidence type="ECO:0000256" key="3">
    <source>
        <dbReference type="ARBA" id="ARBA00022676"/>
    </source>
</evidence>
<dbReference type="PANTHER" id="PTHR30582:SF24">
    <property type="entry name" value="L,D-TRANSPEPTIDASE ERFK_SRFK-RELATED"/>
    <property type="match status" value="1"/>
</dbReference>
<dbReference type="GO" id="GO:0071555">
    <property type="term" value="P:cell wall organization"/>
    <property type="evidence" value="ECO:0007669"/>
    <property type="project" value="UniProtKB-UniRule"/>
</dbReference>
<dbReference type="GO" id="GO:0018104">
    <property type="term" value="P:peptidoglycan-protein cross-linking"/>
    <property type="evidence" value="ECO:0007669"/>
    <property type="project" value="TreeGrafter"/>
</dbReference>
<dbReference type="CDD" id="cd00118">
    <property type="entry name" value="LysM"/>
    <property type="match status" value="1"/>
</dbReference>
<comment type="caution">
    <text evidence="13">The sequence shown here is derived from an EMBL/GenBank/DDBJ whole genome shotgun (WGS) entry which is preliminary data.</text>
</comment>
<dbReference type="GO" id="GO:0008360">
    <property type="term" value="P:regulation of cell shape"/>
    <property type="evidence" value="ECO:0007669"/>
    <property type="project" value="UniProtKB-UniRule"/>
</dbReference>
<feature type="signal peptide" evidence="10">
    <location>
        <begin position="1"/>
        <end position="20"/>
    </location>
</feature>
<evidence type="ECO:0000313" key="14">
    <source>
        <dbReference type="EMBL" id="RUO18797.1"/>
    </source>
</evidence>
<dbReference type="Gene3D" id="2.40.440.10">
    <property type="entry name" value="L,D-transpeptidase catalytic domain-like"/>
    <property type="match status" value="1"/>
</dbReference>
<evidence type="ECO:0000256" key="6">
    <source>
        <dbReference type="ARBA" id="ARBA00022960"/>
    </source>
</evidence>
<feature type="domain" description="L,D-TPase catalytic" evidence="12">
    <location>
        <begin position="98"/>
        <end position="233"/>
    </location>
</feature>
<evidence type="ECO:0000313" key="15">
    <source>
        <dbReference type="Proteomes" id="UP000249203"/>
    </source>
</evidence>
<keyword evidence="3" id="KW-0328">Glycosyltransferase</keyword>
<dbReference type="RefSeq" id="WP_111570411.1">
    <property type="nucleotide sequence ID" value="NZ_PIPK01000018.1"/>
</dbReference>
<evidence type="ECO:0000256" key="1">
    <source>
        <dbReference type="ARBA" id="ARBA00004752"/>
    </source>
</evidence>
<dbReference type="EMBL" id="PIPK01000018">
    <property type="protein sequence ID" value="RUO18797.1"/>
    <property type="molecule type" value="Genomic_DNA"/>
</dbReference>
<feature type="domain" description="LysM" evidence="11">
    <location>
        <begin position="42"/>
        <end position="86"/>
    </location>
</feature>
<keyword evidence="4" id="KW-0808">Transferase</keyword>
<keyword evidence="8 9" id="KW-0961">Cell wall biogenesis/degradation</keyword>
<dbReference type="Proteomes" id="UP000287865">
    <property type="component" value="Unassembled WGS sequence"/>
</dbReference>
<reference evidence="14 16" key="1">
    <citation type="journal article" date="2018" name="Front. Microbiol.">
        <title>Genome-Based Analysis Reveals the Taxonomy and Diversity of the Family Idiomarinaceae.</title>
        <authorList>
            <person name="Liu Y."/>
            <person name="Lai Q."/>
            <person name="Shao Z."/>
        </authorList>
    </citation>
    <scope>NUCLEOTIDE SEQUENCE [LARGE SCALE GENOMIC DNA]</scope>
    <source>
        <strain evidence="14 16">CF12-14</strain>
    </source>
</reference>
<evidence type="ECO:0000256" key="2">
    <source>
        <dbReference type="ARBA" id="ARBA00005992"/>
    </source>
</evidence>
<accession>A0A327WNX3</accession>
<dbReference type="InterPro" id="IPR050979">
    <property type="entry name" value="LD-transpeptidase"/>
</dbReference>
<dbReference type="AlphaFoldDB" id="A0A327WNX3"/>
<gene>
    <name evidence="13" type="ORF">B0I24_11822</name>
    <name evidence="14" type="ORF">CWE07_13495</name>
</gene>
<feature type="active site" description="Proton donor/acceptor" evidence="9">
    <location>
        <position position="193"/>
    </location>
</feature>
<dbReference type="InterPro" id="IPR018392">
    <property type="entry name" value="LysM"/>
</dbReference>
<evidence type="ECO:0000256" key="4">
    <source>
        <dbReference type="ARBA" id="ARBA00022679"/>
    </source>
</evidence>
<evidence type="ECO:0000313" key="13">
    <source>
        <dbReference type="EMBL" id="RAJ93571.1"/>
    </source>
</evidence>
<evidence type="ECO:0000256" key="8">
    <source>
        <dbReference type="ARBA" id="ARBA00023316"/>
    </source>
</evidence>
<dbReference type="SUPFAM" id="SSF141523">
    <property type="entry name" value="L,D-transpeptidase catalytic domain-like"/>
    <property type="match status" value="1"/>
</dbReference>
<dbReference type="GO" id="GO:0016757">
    <property type="term" value="F:glycosyltransferase activity"/>
    <property type="evidence" value="ECO:0007669"/>
    <property type="project" value="UniProtKB-KW"/>
</dbReference>
<name>A0A327WNX3_9GAMM</name>
<evidence type="ECO:0000259" key="12">
    <source>
        <dbReference type="PROSITE" id="PS52029"/>
    </source>
</evidence>
<evidence type="ECO:0000256" key="9">
    <source>
        <dbReference type="PROSITE-ProRule" id="PRU01373"/>
    </source>
</evidence>
<evidence type="ECO:0000256" key="5">
    <source>
        <dbReference type="ARBA" id="ARBA00022801"/>
    </source>
</evidence>
<dbReference type="UniPathway" id="UPA00219"/>
<dbReference type="OrthoDB" id="9787225at2"/>
<keyword evidence="16" id="KW-1185">Reference proteome</keyword>
<keyword evidence="10" id="KW-0732">Signal</keyword>
<dbReference type="Proteomes" id="UP000249203">
    <property type="component" value="Unassembled WGS sequence"/>
</dbReference>
<keyword evidence="7 9" id="KW-0573">Peptidoglycan synthesis</keyword>
<evidence type="ECO:0000256" key="7">
    <source>
        <dbReference type="ARBA" id="ARBA00022984"/>
    </source>
</evidence>
<evidence type="ECO:0000259" key="11">
    <source>
        <dbReference type="PROSITE" id="PS51782"/>
    </source>
</evidence>
<dbReference type="GO" id="GO:0071972">
    <property type="term" value="F:peptidoglycan L,D-transpeptidase activity"/>
    <property type="evidence" value="ECO:0007669"/>
    <property type="project" value="TreeGrafter"/>
</dbReference>
<dbReference type="CDD" id="cd16913">
    <property type="entry name" value="YkuD_like"/>
    <property type="match status" value="1"/>
</dbReference>
<keyword evidence="5" id="KW-0378">Hydrolase</keyword>
<dbReference type="PROSITE" id="PS51782">
    <property type="entry name" value="LYSM"/>
    <property type="match status" value="1"/>
</dbReference>
<dbReference type="Pfam" id="PF03734">
    <property type="entry name" value="YkuD"/>
    <property type="match status" value="1"/>
</dbReference>
<evidence type="ECO:0000256" key="10">
    <source>
        <dbReference type="SAM" id="SignalP"/>
    </source>
</evidence>
<dbReference type="GO" id="GO:0005576">
    <property type="term" value="C:extracellular region"/>
    <property type="evidence" value="ECO:0007669"/>
    <property type="project" value="TreeGrafter"/>
</dbReference>
<dbReference type="InterPro" id="IPR038063">
    <property type="entry name" value="Transpep_catalytic_dom"/>
</dbReference>
<feature type="chain" id="PRO_5016413149" evidence="10">
    <location>
        <begin position="21"/>
        <end position="305"/>
    </location>
</feature>
<dbReference type="InterPro" id="IPR005490">
    <property type="entry name" value="LD_TPept_cat_dom"/>
</dbReference>
<feature type="active site" description="Nucleophile" evidence="9">
    <location>
        <position position="209"/>
    </location>
</feature>